<dbReference type="Gene3D" id="1.50.10.10">
    <property type="match status" value="2"/>
</dbReference>
<feature type="signal peptide" evidence="2">
    <location>
        <begin position="1"/>
        <end position="18"/>
    </location>
</feature>
<comment type="caution">
    <text evidence="5">The sequence shown here is derived from an EMBL/GenBank/DDBJ whole genome shotgun (WGS) entry which is preliminary data.</text>
</comment>
<feature type="domain" description="Glycosyl hydrolase family 95 catalytic" evidence="4">
    <location>
        <begin position="341"/>
        <end position="449"/>
    </location>
</feature>
<dbReference type="InterPro" id="IPR054363">
    <property type="entry name" value="GH95_cat"/>
</dbReference>
<evidence type="ECO:0000259" key="3">
    <source>
        <dbReference type="Pfam" id="PF14498"/>
    </source>
</evidence>
<feature type="chain" id="PRO_5043610042" evidence="2">
    <location>
        <begin position="19"/>
        <end position="666"/>
    </location>
</feature>
<dbReference type="PANTHER" id="PTHR31084:SF0">
    <property type="entry name" value="ALPHA-L-FUCOSIDASE 2"/>
    <property type="match status" value="1"/>
</dbReference>
<proteinExistence type="predicted"/>
<protein>
    <submittedName>
        <fullName evidence="5">Alpha-L-fucosidase 2</fullName>
    </submittedName>
</protein>
<dbReference type="SUPFAM" id="SSF48208">
    <property type="entry name" value="Six-hairpin glycosidases"/>
    <property type="match status" value="1"/>
</dbReference>
<dbReference type="InterPro" id="IPR012341">
    <property type="entry name" value="6hp_glycosidase-like_sf"/>
</dbReference>
<keyword evidence="2" id="KW-0732">Signal</keyword>
<dbReference type="GO" id="GO:0004560">
    <property type="term" value="F:alpha-L-fucosidase activity"/>
    <property type="evidence" value="ECO:0007669"/>
    <property type="project" value="TreeGrafter"/>
</dbReference>
<dbReference type="PANTHER" id="PTHR31084">
    <property type="entry name" value="ALPHA-L-FUCOSIDASE 2"/>
    <property type="match status" value="1"/>
</dbReference>
<name>A0AAW2QCN4_9LAMI</name>
<dbReference type="InterPro" id="IPR027414">
    <property type="entry name" value="GH95_N_dom"/>
</dbReference>
<feature type="domain" description="Glycosyl hydrolase family 95 catalytic" evidence="4">
    <location>
        <begin position="595"/>
        <end position="654"/>
    </location>
</feature>
<dbReference type="Pfam" id="PF14498">
    <property type="entry name" value="Glyco_hyd_65N_2"/>
    <property type="match status" value="1"/>
</dbReference>
<feature type="domain" description="Glycosyl hydrolase family 95 catalytic" evidence="4">
    <location>
        <begin position="465"/>
        <end position="594"/>
    </location>
</feature>
<organism evidence="5">
    <name type="scientific">Sesamum angustifolium</name>
    <dbReference type="NCBI Taxonomy" id="2727405"/>
    <lineage>
        <taxon>Eukaryota</taxon>
        <taxon>Viridiplantae</taxon>
        <taxon>Streptophyta</taxon>
        <taxon>Embryophyta</taxon>
        <taxon>Tracheophyta</taxon>
        <taxon>Spermatophyta</taxon>
        <taxon>Magnoliopsida</taxon>
        <taxon>eudicotyledons</taxon>
        <taxon>Gunneridae</taxon>
        <taxon>Pentapetalae</taxon>
        <taxon>asterids</taxon>
        <taxon>lamiids</taxon>
        <taxon>Lamiales</taxon>
        <taxon>Pedaliaceae</taxon>
        <taxon>Sesamum</taxon>
    </lineage>
</organism>
<feature type="compositionally biased region" description="Polar residues" evidence="1">
    <location>
        <begin position="252"/>
        <end position="263"/>
    </location>
</feature>
<reference evidence="5" key="1">
    <citation type="submission" date="2020-06" db="EMBL/GenBank/DDBJ databases">
        <authorList>
            <person name="Li T."/>
            <person name="Hu X."/>
            <person name="Zhang T."/>
            <person name="Song X."/>
            <person name="Zhang H."/>
            <person name="Dai N."/>
            <person name="Sheng W."/>
            <person name="Hou X."/>
            <person name="Wei L."/>
        </authorList>
    </citation>
    <scope>NUCLEOTIDE SEQUENCE</scope>
    <source>
        <strain evidence="5">G01</strain>
        <tissue evidence="5">Leaf</tissue>
    </source>
</reference>
<dbReference type="Pfam" id="PF22124">
    <property type="entry name" value="Glyco_hydro_95_cat"/>
    <property type="match status" value="3"/>
</dbReference>
<evidence type="ECO:0000313" key="5">
    <source>
        <dbReference type="EMBL" id="KAL0365342.1"/>
    </source>
</evidence>
<dbReference type="EMBL" id="JACGWK010000003">
    <property type="protein sequence ID" value="KAL0365342.1"/>
    <property type="molecule type" value="Genomic_DNA"/>
</dbReference>
<feature type="region of interest" description="Disordered" evidence="1">
    <location>
        <begin position="243"/>
        <end position="265"/>
    </location>
</feature>
<evidence type="ECO:0000259" key="4">
    <source>
        <dbReference type="Pfam" id="PF22124"/>
    </source>
</evidence>
<evidence type="ECO:0000256" key="1">
    <source>
        <dbReference type="SAM" id="MobiDB-lite"/>
    </source>
</evidence>
<accession>A0AAW2QCN4</accession>
<dbReference type="Gene3D" id="2.70.98.50">
    <property type="entry name" value="putative glycoside hydrolase family protein from bacillus halodurans"/>
    <property type="match status" value="1"/>
</dbReference>
<sequence>MIPKGFSFFLLLLVFVESRFFFGLALGVAVKDKDVWSSSLEKYMDSTRSLEVRFNNGPAKHWTDALPIGNGRLGAMIWGGVANETINLNEDTLWTGTPGDYTDPDAPNTLSKVRKLVDDGQYAEATAAAFNLSGNPSDVYQLLGDIKIEFSDTHAAYDEESYQRVLDLDTATVKVQYSANEVEYTREYFTSNPDEVVVIKISGNKPSCLNFVVSLDSKLHHHSYVNNKHQIILDGSCPGRRIAPKVYGNGNPKGSSPQKSIKNPNPKGIQYSAVLDLQISDDAGELQVVNGRKLRVEGGNWVVIRLTASSSFDGPFTKPVDSKKDPRSESLSTMESAKRYSYSDLYARHVDDYQALFHRVSLQLSNSPKSAVGNSINVKEGKDELITTAQRVKSFKTYEDPSMVELLFQYGRYLLIACSRPGSQPSNLQGIWNKDIEPAWDGAPHLNIQSPNELLAFSLFYRMLQVNYGASGWVAHQVSDIWAKTSPDRGQAVWALWQMGGAWLCTHLWEHYTYTMDREFLRNKVYPLLEGCAAFLLDWLIEGPRGILETNPSTSPEHIFTAPDGRPASVSYSSAMDMQIIQEVFSAIVSAAEAQEFEDPEVHHRHLSHLFGLFPGRTIDLEITPDLCKAAENTLNKRGEEGPGWSTTWKAALWHAFITVSMHIGW</sequence>
<gene>
    <name evidence="5" type="ORF">Sangu_0631800</name>
</gene>
<dbReference type="AlphaFoldDB" id="A0AAW2QCN4"/>
<feature type="domain" description="Glycosyl hydrolase family 95 N-terminal" evidence="3">
    <location>
        <begin position="56"/>
        <end position="314"/>
    </location>
</feature>
<dbReference type="GO" id="GO:0005975">
    <property type="term" value="P:carbohydrate metabolic process"/>
    <property type="evidence" value="ECO:0007669"/>
    <property type="project" value="InterPro"/>
</dbReference>
<evidence type="ECO:0000256" key="2">
    <source>
        <dbReference type="SAM" id="SignalP"/>
    </source>
</evidence>
<dbReference type="InterPro" id="IPR008928">
    <property type="entry name" value="6-hairpin_glycosidase_sf"/>
</dbReference>
<reference evidence="5" key="2">
    <citation type="journal article" date="2024" name="Plant">
        <title>Genomic evolution and insights into agronomic trait innovations of Sesamum species.</title>
        <authorList>
            <person name="Miao H."/>
            <person name="Wang L."/>
            <person name="Qu L."/>
            <person name="Liu H."/>
            <person name="Sun Y."/>
            <person name="Le M."/>
            <person name="Wang Q."/>
            <person name="Wei S."/>
            <person name="Zheng Y."/>
            <person name="Lin W."/>
            <person name="Duan Y."/>
            <person name="Cao H."/>
            <person name="Xiong S."/>
            <person name="Wang X."/>
            <person name="Wei L."/>
            <person name="Li C."/>
            <person name="Ma Q."/>
            <person name="Ju M."/>
            <person name="Zhao R."/>
            <person name="Li G."/>
            <person name="Mu C."/>
            <person name="Tian Q."/>
            <person name="Mei H."/>
            <person name="Zhang T."/>
            <person name="Gao T."/>
            <person name="Zhang H."/>
        </authorList>
    </citation>
    <scope>NUCLEOTIDE SEQUENCE</scope>
    <source>
        <strain evidence="5">G01</strain>
    </source>
</reference>